<comment type="catalytic activity">
    <reaction evidence="1">
        <text>ATP + H2O = ADP + phosphate + H(+)</text>
        <dbReference type="Rhea" id="RHEA:13065"/>
        <dbReference type="ChEBI" id="CHEBI:15377"/>
        <dbReference type="ChEBI" id="CHEBI:15378"/>
        <dbReference type="ChEBI" id="CHEBI:30616"/>
        <dbReference type="ChEBI" id="CHEBI:43474"/>
        <dbReference type="ChEBI" id="CHEBI:456216"/>
    </reaction>
</comment>
<evidence type="ECO:0000313" key="3">
    <source>
        <dbReference type="Proteomes" id="UP000078597"/>
    </source>
</evidence>
<name>A0A1A8VSB6_PLAMA</name>
<dbReference type="AlphaFoldDB" id="A0A1A8VSB6"/>
<evidence type="ECO:0000313" key="2">
    <source>
        <dbReference type="EMBL" id="SBS81707.1"/>
    </source>
</evidence>
<organism evidence="2 3">
    <name type="scientific">Plasmodium malariae</name>
    <dbReference type="NCBI Taxonomy" id="5858"/>
    <lineage>
        <taxon>Eukaryota</taxon>
        <taxon>Sar</taxon>
        <taxon>Alveolata</taxon>
        <taxon>Apicomplexa</taxon>
        <taxon>Aconoidasida</taxon>
        <taxon>Haemosporida</taxon>
        <taxon>Plasmodiidae</taxon>
        <taxon>Plasmodium</taxon>
        <taxon>Plasmodium (Plasmodium)</taxon>
    </lineage>
</organism>
<gene>
    <name evidence="2" type="ORF">PMALA_001500</name>
</gene>
<protein>
    <submittedName>
        <fullName evidence="2">Actin-related protein (ARP1)</fullName>
    </submittedName>
</protein>
<dbReference type="SUPFAM" id="SSF53067">
    <property type="entry name" value="Actin-like ATPase domain"/>
    <property type="match status" value="1"/>
</dbReference>
<dbReference type="Proteomes" id="UP000078597">
    <property type="component" value="Unassembled WGS sequence"/>
</dbReference>
<dbReference type="EMBL" id="FLQW01000077">
    <property type="protein sequence ID" value="SBS81707.1"/>
    <property type="molecule type" value="Genomic_DNA"/>
</dbReference>
<feature type="non-terminal residue" evidence="2">
    <location>
        <position position="1"/>
    </location>
</feature>
<dbReference type="InterPro" id="IPR043129">
    <property type="entry name" value="ATPase_NBD"/>
</dbReference>
<dbReference type="Gene3D" id="3.30.420.40">
    <property type="match status" value="2"/>
</dbReference>
<dbReference type="Pfam" id="PF00022">
    <property type="entry name" value="Actin"/>
    <property type="match status" value="1"/>
</dbReference>
<dbReference type="InterPro" id="IPR004000">
    <property type="entry name" value="Actin"/>
</dbReference>
<proteinExistence type="predicted"/>
<reference evidence="3" key="1">
    <citation type="submission" date="2016-05" db="EMBL/GenBank/DDBJ databases">
        <authorList>
            <person name="Naeem Raeece"/>
        </authorList>
    </citation>
    <scope>NUCLEOTIDE SEQUENCE [LARGE SCALE GENOMIC DNA]</scope>
</reference>
<sequence length="102" mass="11606">LSELIVTSITRADMDLRKTLYSHIVLSGGTTLFHGFGDRLLNEIRKFAPKDITIRISAPPERKFSTFIGGSILASLATFKKIWITKQEFDEYGSMILHRKTF</sequence>
<dbReference type="VEuPathDB" id="PlasmoDB:PmUG01_02019800"/>
<dbReference type="PANTHER" id="PTHR11937">
    <property type="entry name" value="ACTIN"/>
    <property type="match status" value="1"/>
</dbReference>
<evidence type="ECO:0000256" key="1">
    <source>
        <dbReference type="ARBA" id="ARBA00049360"/>
    </source>
</evidence>
<accession>A0A1A8VSB6</accession>